<dbReference type="InterPro" id="IPR005899">
    <property type="entry name" value="Na_pump_deCOase"/>
</dbReference>
<evidence type="ECO:0000313" key="8">
    <source>
        <dbReference type="Proteomes" id="UP000199182"/>
    </source>
</evidence>
<dbReference type="GO" id="GO:0036376">
    <property type="term" value="P:sodium ion export across plasma membrane"/>
    <property type="evidence" value="ECO:0007669"/>
    <property type="project" value="InterPro"/>
</dbReference>
<evidence type="ECO:0000256" key="1">
    <source>
        <dbReference type="ARBA" id="ARBA00004236"/>
    </source>
</evidence>
<comment type="subcellular location">
    <subcellularLocation>
        <location evidence="1">Cell membrane</location>
    </subcellularLocation>
</comment>
<proteinExistence type="predicted"/>
<evidence type="ECO:0000313" key="7">
    <source>
        <dbReference type="EMBL" id="SDM83908.1"/>
    </source>
</evidence>
<organism evidence="7 8">
    <name type="scientific">Acetanaerobacterium elongatum</name>
    <dbReference type="NCBI Taxonomy" id="258515"/>
    <lineage>
        <taxon>Bacteria</taxon>
        <taxon>Bacillati</taxon>
        <taxon>Bacillota</taxon>
        <taxon>Clostridia</taxon>
        <taxon>Eubacteriales</taxon>
        <taxon>Oscillospiraceae</taxon>
        <taxon>Acetanaerobacterium</taxon>
    </lineage>
</organism>
<dbReference type="GO" id="GO:0015081">
    <property type="term" value="F:sodium ion transmembrane transporter activity"/>
    <property type="evidence" value="ECO:0007669"/>
    <property type="project" value="InterPro"/>
</dbReference>
<dbReference type="OrthoDB" id="10013119at2"/>
<feature type="transmembrane region" description="Helical" evidence="6">
    <location>
        <begin position="12"/>
        <end position="32"/>
    </location>
</feature>
<dbReference type="Pfam" id="PF04277">
    <property type="entry name" value="OAD_gamma"/>
    <property type="match status" value="1"/>
</dbReference>
<evidence type="ECO:0000256" key="3">
    <source>
        <dbReference type="ARBA" id="ARBA00022692"/>
    </source>
</evidence>
<name>A0A1G9WH96_9FIRM</name>
<evidence type="ECO:0000256" key="5">
    <source>
        <dbReference type="ARBA" id="ARBA00023136"/>
    </source>
</evidence>
<dbReference type="STRING" id="258515.SAMN05192585_10618"/>
<keyword evidence="5 6" id="KW-0472">Membrane</keyword>
<evidence type="ECO:0000256" key="6">
    <source>
        <dbReference type="SAM" id="Phobius"/>
    </source>
</evidence>
<gene>
    <name evidence="7" type="ORF">SAMN05192585_10618</name>
</gene>
<evidence type="ECO:0000256" key="2">
    <source>
        <dbReference type="ARBA" id="ARBA00022475"/>
    </source>
</evidence>
<reference evidence="7 8" key="1">
    <citation type="submission" date="2016-10" db="EMBL/GenBank/DDBJ databases">
        <authorList>
            <person name="de Groot N.N."/>
        </authorList>
    </citation>
    <scope>NUCLEOTIDE SEQUENCE [LARGE SCALE GENOMIC DNA]</scope>
    <source>
        <strain evidence="7 8">CGMCC 1.5012</strain>
    </source>
</reference>
<evidence type="ECO:0000256" key="4">
    <source>
        <dbReference type="ARBA" id="ARBA00022989"/>
    </source>
</evidence>
<accession>A0A1G9WH96</accession>
<dbReference type="AlphaFoldDB" id="A0A1G9WH96"/>
<keyword evidence="2" id="KW-1003">Cell membrane</keyword>
<dbReference type="NCBIfam" id="TIGR01195">
    <property type="entry name" value="oadG_fam"/>
    <property type="match status" value="1"/>
</dbReference>
<sequence>MGIELTSNVVLIGFGIVIAALIILICLMAYLGSAIGRLTKPKDSDTAQYSTNPALSVVPAVEQGISDEVVAVIAAAVACMMGEGTGFTIRSVTRAHRKEWQMAGMAQNTRSF</sequence>
<dbReference type="Proteomes" id="UP000199182">
    <property type="component" value="Unassembled WGS sequence"/>
</dbReference>
<dbReference type="RefSeq" id="WP_092638328.1">
    <property type="nucleotide sequence ID" value="NZ_FNID01000006.1"/>
</dbReference>
<dbReference type="EMBL" id="FNID01000006">
    <property type="protein sequence ID" value="SDM83908.1"/>
    <property type="molecule type" value="Genomic_DNA"/>
</dbReference>
<keyword evidence="8" id="KW-1185">Reference proteome</keyword>
<keyword evidence="3 6" id="KW-0812">Transmembrane</keyword>
<dbReference type="GO" id="GO:0005886">
    <property type="term" value="C:plasma membrane"/>
    <property type="evidence" value="ECO:0007669"/>
    <property type="project" value="UniProtKB-SubCell"/>
</dbReference>
<protein>
    <submittedName>
        <fullName evidence="7">Sodium pump decarboxylases, gamma subunit</fullName>
    </submittedName>
</protein>
<keyword evidence="4 6" id="KW-1133">Transmembrane helix</keyword>